<name>A0A7W5YDF6_9BACT</name>
<organism evidence="1 2">
    <name type="scientific">Alloprevotella rava</name>
    <dbReference type="NCBI Taxonomy" id="671218"/>
    <lineage>
        <taxon>Bacteria</taxon>
        <taxon>Pseudomonadati</taxon>
        <taxon>Bacteroidota</taxon>
        <taxon>Bacteroidia</taxon>
        <taxon>Bacteroidales</taxon>
        <taxon>Prevotellaceae</taxon>
        <taxon>Alloprevotella</taxon>
    </lineage>
</organism>
<comment type="caution">
    <text evidence="1">The sequence shown here is derived from an EMBL/GenBank/DDBJ whole genome shotgun (WGS) entry which is preliminary data.</text>
</comment>
<dbReference type="AlphaFoldDB" id="A0A7W5YDF6"/>
<reference evidence="1 2" key="1">
    <citation type="submission" date="2020-08" db="EMBL/GenBank/DDBJ databases">
        <title>Genomic Encyclopedia of Type Strains, Phase IV (KMG-IV): sequencing the most valuable type-strain genomes for metagenomic binning, comparative biology and taxonomic classification.</title>
        <authorList>
            <person name="Goeker M."/>
        </authorList>
    </citation>
    <scope>NUCLEOTIDE SEQUENCE [LARGE SCALE GENOMIC DNA]</scope>
    <source>
        <strain evidence="1 2">DSM 22548</strain>
    </source>
</reference>
<evidence type="ECO:0000313" key="2">
    <source>
        <dbReference type="Proteomes" id="UP000541425"/>
    </source>
</evidence>
<dbReference type="Proteomes" id="UP000541425">
    <property type="component" value="Unassembled WGS sequence"/>
</dbReference>
<dbReference type="EMBL" id="JACICA010000002">
    <property type="protein sequence ID" value="MBB3702219.1"/>
    <property type="molecule type" value="Genomic_DNA"/>
</dbReference>
<gene>
    <name evidence="1" type="ORF">FHS60_000672</name>
</gene>
<sequence>MIVLNHKSEETSLPRIARNIAPFSPILVTFNTFK</sequence>
<proteinExistence type="predicted"/>
<evidence type="ECO:0000313" key="1">
    <source>
        <dbReference type="EMBL" id="MBB3702219.1"/>
    </source>
</evidence>
<protein>
    <submittedName>
        <fullName evidence="1">Uncharacterized protein</fullName>
    </submittedName>
</protein>
<accession>A0A7W5YDF6</accession>